<dbReference type="GO" id="GO:0046872">
    <property type="term" value="F:metal ion binding"/>
    <property type="evidence" value="ECO:0007669"/>
    <property type="project" value="InterPro"/>
</dbReference>
<evidence type="ECO:0000259" key="2">
    <source>
        <dbReference type="Pfam" id="PF11716"/>
    </source>
</evidence>
<dbReference type="InterPro" id="IPR034660">
    <property type="entry name" value="DinB/YfiT-like"/>
</dbReference>
<dbReference type="NCBIfam" id="TIGR03083">
    <property type="entry name" value="maleylpyruvate isomerase family mycothiol-dependent enzyme"/>
    <property type="match status" value="1"/>
</dbReference>
<evidence type="ECO:0000313" key="3">
    <source>
        <dbReference type="EMBL" id="PPK98365.1"/>
    </source>
</evidence>
<dbReference type="PANTHER" id="PTHR40758">
    <property type="entry name" value="CONSERVED PROTEIN"/>
    <property type="match status" value="1"/>
</dbReference>
<dbReference type="PANTHER" id="PTHR40758:SF1">
    <property type="entry name" value="CONSERVED PROTEIN"/>
    <property type="match status" value="1"/>
</dbReference>
<sequence>MRRNPLARGGAVGQAVAVPRLEASRYLSALRADTARIVALAPGALDRPVPGCPGWNVADVLRHLGEVYLHKAASVRLGRRAPQDGVPPAPDDDAALLPWLDDALGTVLAAVGGDPEAPAWSWWPPDATIGFWQRRMAQETLVHRVDVEQAAGLSADVDGELAADGVDEVLTAFLPVWLPLDGPGAGLPADLTAHVAVRTTGPDAAGRSWDVRVDGLRAEVGGPAGDAPAVLEGPPGALLLWAWGRGDAAALRVGGDRGQVDALRRALAAATV</sequence>
<dbReference type="InterPro" id="IPR017517">
    <property type="entry name" value="Maleyloyr_isom"/>
</dbReference>
<gene>
    <name evidence="3" type="ORF">CLV92_10160</name>
</gene>
<dbReference type="GO" id="GO:0005886">
    <property type="term" value="C:plasma membrane"/>
    <property type="evidence" value="ECO:0007669"/>
    <property type="project" value="TreeGrafter"/>
</dbReference>
<dbReference type="InterPro" id="IPR024344">
    <property type="entry name" value="MDMPI_metal-binding"/>
</dbReference>
<protein>
    <submittedName>
        <fullName evidence="3">Uncharacterized protein (TIGR03083 family)</fullName>
    </submittedName>
</protein>
<evidence type="ECO:0000259" key="1">
    <source>
        <dbReference type="Pfam" id="PF07398"/>
    </source>
</evidence>
<organism evidence="3 4">
    <name type="scientific">Kineococcus xinjiangensis</name>
    <dbReference type="NCBI Taxonomy" id="512762"/>
    <lineage>
        <taxon>Bacteria</taxon>
        <taxon>Bacillati</taxon>
        <taxon>Actinomycetota</taxon>
        <taxon>Actinomycetes</taxon>
        <taxon>Kineosporiales</taxon>
        <taxon>Kineosporiaceae</taxon>
        <taxon>Kineococcus</taxon>
    </lineage>
</organism>
<proteinExistence type="predicted"/>
<dbReference type="SUPFAM" id="SSF109854">
    <property type="entry name" value="DinB/YfiT-like putative metalloenzymes"/>
    <property type="match status" value="1"/>
</dbReference>
<feature type="domain" description="Mycothiol-dependent maleylpyruvate isomerase metal-binding" evidence="2">
    <location>
        <begin position="28"/>
        <end position="148"/>
    </location>
</feature>
<dbReference type="Proteomes" id="UP000239485">
    <property type="component" value="Unassembled WGS sequence"/>
</dbReference>
<dbReference type="InterPro" id="IPR010872">
    <property type="entry name" value="MDMPI_C-term_domain"/>
</dbReference>
<name>A0A2S6IVP5_9ACTN</name>
<feature type="domain" description="MDMPI C-terminal" evidence="1">
    <location>
        <begin position="160"/>
        <end position="261"/>
    </location>
</feature>
<dbReference type="EMBL" id="PTJD01000001">
    <property type="protein sequence ID" value="PPK98365.1"/>
    <property type="molecule type" value="Genomic_DNA"/>
</dbReference>
<reference evidence="3 4" key="1">
    <citation type="submission" date="2018-02" db="EMBL/GenBank/DDBJ databases">
        <title>Genomic Encyclopedia of Archaeal and Bacterial Type Strains, Phase II (KMG-II): from individual species to whole genera.</title>
        <authorList>
            <person name="Goeker M."/>
        </authorList>
    </citation>
    <scope>NUCLEOTIDE SEQUENCE [LARGE SCALE GENOMIC DNA]</scope>
    <source>
        <strain evidence="3 4">DSM 22857</strain>
    </source>
</reference>
<evidence type="ECO:0000313" key="4">
    <source>
        <dbReference type="Proteomes" id="UP000239485"/>
    </source>
</evidence>
<dbReference type="Pfam" id="PF11716">
    <property type="entry name" value="MDMPI_N"/>
    <property type="match status" value="1"/>
</dbReference>
<accession>A0A2S6IVP5</accession>
<keyword evidence="4" id="KW-1185">Reference proteome</keyword>
<comment type="caution">
    <text evidence="3">The sequence shown here is derived from an EMBL/GenBank/DDBJ whole genome shotgun (WGS) entry which is preliminary data.</text>
</comment>
<dbReference type="Pfam" id="PF07398">
    <property type="entry name" value="MDMPI_C"/>
    <property type="match status" value="1"/>
</dbReference>
<dbReference type="AlphaFoldDB" id="A0A2S6IVP5"/>